<dbReference type="OrthoDB" id="529367at2759"/>
<keyword evidence="2 7" id="KW-0812">Transmembrane</keyword>
<keyword evidence="9" id="KW-1185">Reference proteome</keyword>
<gene>
    <name evidence="8" type="ORF">FDP41_001792</name>
</gene>
<evidence type="ECO:0000256" key="7">
    <source>
        <dbReference type="SAM" id="Phobius"/>
    </source>
</evidence>
<accession>A0A6A5C2I5</accession>
<feature type="binding site" evidence="5">
    <location>
        <position position="201"/>
    </location>
    <ligand>
        <name>Zn(2+)</name>
        <dbReference type="ChEBI" id="CHEBI:29105"/>
    </ligand>
</feature>
<comment type="caution">
    <text evidence="8">The sequence shown here is derived from an EMBL/GenBank/DDBJ whole genome shotgun (WGS) entry which is preliminary data.</text>
</comment>
<keyword evidence="5" id="KW-0862">Zinc</keyword>
<organism evidence="8 9">
    <name type="scientific">Naegleria fowleri</name>
    <name type="common">Brain eating amoeba</name>
    <dbReference type="NCBI Taxonomy" id="5763"/>
    <lineage>
        <taxon>Eukaryota</taxon>
        <taxon>Discoba</taxon>
        <taxon>Heterolobosea</taxon>
        <taxon>Tetramitia</taxon>
        <taxon>Eutetramitia</taxon>
        <taxon>Vahlkampfiidae</taxon>
        <taxon>Naegleria</taxon>
    </lineage>
</organism>
<name>A0A6A5C2I5_NAEFO</name>
<comment type="subcellular location">
    <subcellularLocation>
        <location evidence="1">Membrane</location>
        <topology evidence="1">Multi-pass membrane protein</topology>
    </subcellularLocation>
</comment>
<feature type="transmembrane region" description="Helical" evidence="7">
    <location>
        <begin position="183"/>
        <end position="203"/>
    </location>
</feature>
<feature type="transmembrane region" description="Helical" evidence="7">
    <location>
        <begin position="312"/>
        <end position="329"/>
    </location>
</feature>
<evidence type="ECO:0000256" key="3">
    <source>
        <dbReference type="ARBA" id="ARBA00022989"/>
    </source>
</evidence>
<dbReference type="GeneID" id="68109010"/>
<reference evidence="8 9" key="1">
    <citation type="journal article" date="2019" name="Sci. Rep.">
        <title>Nanopore sequencing improves the draft genome of the human pathogenic amoeba Naegleria fowleri.</title>
        <authorList>
            <person name="Liechti N."/>
            <person name="Schurch N."/>
            <person name="Bruggmann R."/>
            <person name="Wittwer M."/>
        </authorList>
    </citation>
    <scope>NUCLEOTIDE SEQUENCE [LARGE SCALE GENOMIC DNA]</scope>
    <source>
        <strain evidence="8 9">ATCC 30894</strain>
    </source>
</reference>
<protein>
    <submittedName>
        <fullName evidence="8">Uncharacterized protein</fullName>
    </submittedName>
</protein>
<evidence type="ECO:0000256" key="1">
    <source>
        <dbReference type="ARBA" id="ARBA00004141"/>
    </source>
</evidence>
<evidence type="ECO:0000256" key="6">
    <source>
        <dbReference type="SAM" id="MobiDB-lite"/>
    </source>
</evidence>
<feature type="transmembrane region" description="Helical" evidence="7">
    <location>
        <begin position="244"/>
        <end position="266"/>
    </location>
</feature>
<keyword evidence="4 7" id="KW-0472">Membrane</keyword>
<dbReference type="RefSeq" id="XP_044564162.1">
    <property type="nucleotide sequence ID" value="XM_044704915.1"/>
</dbReference>
<feature type="transmembrane region" description="Helical" evidence="7">
    <location>
        <begin position="128"/>
        <end position="151"/>
    </location>
</feature>
<keyword evidence="5" id="KW-0479">Metal-binding</keyword>
<sequence>MKNHSSSSSSSVIHQSSQNIPRKRLVSQQLSTTKEDVAAVSSSTSSHEQSQNHQHHHHDDLMKAFGKASKHLIFDPKLYPTEKIHCSHPEKHKVPVYMYENFVWGGYRMNLNFVESFMSLFSIHNETLNIWTALLSALVFLYLTIDVIFLWDPSSPQGQTHDSGYSSYFGGFLTENFIEKTMFVVYAVTAIIAFSASLLYHWFNSISEKVYIMLLRIDISSIGLLIGGSYYPPLYYAFYCHQNFGLFYLISISALCLSCVAMFIIPRFSREDYRQFRVAVFGFTAMYGLCPFFHIIYLFGLENDELNSRLMGVVYMYIFYALGVLFYSTKLPERIWPGKFDIVCHSHQFWHVFVFLATSYHFYNCTLMRDAQRCFGTSA</sequence>
<dbReference type="GO" id="GO:0016020">
    <property type="term" value="C:membrane"/>
    <property type="evidence" value="ECO:0007669"/>
    <property type="project" value="UniProtKB-SubCell"/>
</dbReference>
<dbReference type="PANTHER" id="PTHR20855:SF42">
    <property type="match status" value="1"/>
</dbReference>
<evidence type="ECO:0000313" key="9">
    <source>
        <dbReference type="Proteomes" id="UP000444721"/>
    </source>
</evidence>
<dbReference type="PANTHER" id="PTHR20855">
    <property type="entry name" value="ADIPOR/PROGESTIN RECEPTOR-RELATED"/>
    <property type="match status" value="1"/>
</dbReference>
<evidence type="ECO:0000256" key="4">
    <source>
        <dbReference type="ARBA" id="ARBA00023136"/>
    </source>
</evidence>
<dbReference type="Pfam" id="PF03006">
    <property type="entry name" value="HlyIII"/>
    <property type="match status" value="1"/>
</dbReference>
<feature type="transmembrane region" description="Helical" evidence="7">
    <location>
        <begin position="278"/>
        <end position="300"/>
    </location>
</feature>
<dbReference type="OMA" id="IGNACDY"/>
<dbReference type="AlphaFoldDB" id="A0A6A5C2I5"/>
<feature type="transmembrane region" description="Helical" evidence="7">
    <location>
        <begin position="210"/>
        <end position="232"/>
    </location>
</feature>
<feature type="compositionally biased region" description="Low complexity" evidence="6">
    <location>
        <begin position="1"/>
        <end position="20"/>
    </location>
</feature>
<dbReference type="Proteomes" id="UP000444721">
    <property type="component" value="Unassembled WGS sequence"/>
</dbReference>
<dbReference type="GO" id="GO:0038023">
    <property type="term" value="F:signaling receptor activity"/>
    <property type="evidence" value="ECO:0007669"/>
    <property type="project" value="TreeGrafter"/>
</dbReference>
<evidence type="ECO:0000256" key="2">
    <source>
        <dbReference type="ARBA" id="ARBA00022692"/>
    </source>
</evidence>
<proteinExistence type="predicted"/>
<feature type="compositionally biased region" description="Low complexity" evidence="6">
    <location>
        <begin position="41"/>
        <end position="52"/>
    </location>
</feature>
<dbReference type="VEuPathDB" id="AmoebaDB:FDP41_001792"/>
<feature type="region of interest" description="Disordered" evidence="6">
    <location>
        <begin position="1"/>
        <end position="59"/>
    </location>
</feature>
<feature type="binding site" evidence="5">
    <location>
        <position position="351"/>
    </location>
    <ligand>
        <name>Zn(2+)</name>
        <dbReference type="ChEBI" id="CHEBI:29105"/>
    </ligand>
</feature>
<dbReference type="InterPro" id="IPR004254">
    <property type="entry name" value="AdipoR/HlyIII-related"/>
</dbReference>
<dbReference type="EMBL" id="VFQX01000027">
    <property type="protein sequence ID" value="KAF0979449.1"/>
    <property type="molecule type" value="Genomic_DNA"/>
</dbReference>
<feature type="binding site" evidence="5">
    <location>
        <position position="347"/>
    </location>
    <ligand>
        <name>Zn(2+)</name>
        <dbReference type="ChEBI" id="CHEBI:29105"/>
    </ligand>
</feature>
<evidence type="ECO:0000313" key="8">
    <source>
        <dbReference type="EMBL" id="KAF0979449.1"/>
    </source>
</evidence>
<evidence type="ECO:0000256" key="5">
    <source>
        <dbReference type="PIRSR" id="PIRSR604254-1"/>
    </source>
</evidence>
<dbReference type="GO" id="GO:0046872">
    <property type="term" value="F:metal ion binding"/>
    <property type="evidence" value="ECO:0007669"/>
    <property type="project" value="UniProtKB-KW"/>
</dbReference>
<keyword evidence="3 7" id="KW-1133">Transmembrane helix</keyword>
<dbReference type="VEuPathDB" id="AmoebaDB:NfTy_055410"/>
<dbReference type="VEuPathDB" id="AmoebaDB:NF0103300"/>